<protein>
    <submittedName>
        <fullName evidence="2">Uncharacterized protein</fullName>
    </submittedName>
</protein>
<keyword evidence="3" id="KW-1185">Reference proteome</keyword>
<keyword evidence="1" id="KW-0175">Coiled coil</keyword>
<proteinExistence type="predicted"/>
<comment type="caution">
    <text evidence="2">The sequence shown here is derived from an EMBL/GenBank/DDBJ whole genome shotgun (WGS) entry which is preliminary data.</text>
</comment>
<evidence type="ECO:0000256" key="1">
    <source>
        <dbReference type="SAM" id="Coils"/>
    </source>
</evidence>
<dbReference type="Proteomes" id="UP001165082">
    <property type="component" value="Unassembled WGS sequence"/>
</dbReference>
<reference evidence="2" key="1">
    <citation type="submission" date="2022-07" db="EMBL/GenBank/DDBJ databases">
        <title>Genome analysis of Parmales, a sister group of diatoms, reveals the evolutionary specialization of diatoms from phago-mixotrophs to photoautotrophs.</title>
        <authorList>
            <person name="Ban H."/>
            <person name="Sato S."/>
            <person name="Yoshikawa S."/>
            <person name="Kazumasa Y."/>
            <person name="Nakamura Y."/>
            <person name="Ichinomiya M."/>
            <person name="Saitoh K."/>
            <person name="Sato N."/>
            <person name="Blanc-Mathieu R."/>
            <person name="Endo H."/>
            <person name="Kuwata A."/>
            <person name="Ogata H."/>
        </authorList>
    </citation>
    <scope>NUCLEOTIDE SEQUENCE</scope>
</reference>
<name>A0A9W6ZDL5_9STRA</name>
<evidence type="ECO:0000313" key="3">
    <source>
        <dbReference type="Proteomes" id="UP001165082"/>
    </source>
</evidence>
<accession>A0A9W6ZDL5</accession>
<dbReference type="EMBL" id="BRXZ01001875">
    <property type="protein sequence ID" value="GMH48480.1"/>
    <property type="molecule type" value="Genomic_DNA"/>
</dbReference>
<organism evidence="2 3">
    <name type="scientific">Triparma retinervis</name>
    <dbReference type="NCBI Taxonomy" id="2557542"/>
    <lineage>
        <taxon>Eukaryota</taxon>
        <taxon>Sar</taxon>
        <taxon>Stramenopiles</taxon>
        <taxon>Ochrophyta</taxon>
        <taxon>Bolidophyceae</taxon>
        <taxon>Parmales</taxon>
        <taxon>Triparmaceae</taxon>
        <taxon>Triparma</taxon>
    </lineage>
</organism>
<evidence type="ECO:0000313" key="2">
    <source>
        <dbReference type="EMBL" id="GMH48480.1"/>
    </source>
</evidence>
<dbReference type="AlphaFoldDB" id="A0A9W6ZDL5"/>
<gene>
    <name evidence="2" type="ORF">TrRE_jg3209</name>
</gene>
<feature type="coiled-coil region" evidence="1">
    <location>
        <begin position="249"/>
        <end position="276"/>
    </location>
</feature>
<sequence>MSTLVYEEEAPFEAQDLFDYAEAEKNNIITSGMGLSKAEKIAIGLEETEDGGVTVDIPAGHIFQLGCCGEKVCKIRERTVVSDEIKASLKVGGSVWCTMAGERRVIVRPPPGGTFDPTAFVFYNTMRKKKEVKKWKALKLNRSSLSNFGYVTTISIEPSDVHPISDSKNTSFYNLDRCAAERYHLIALNIILHALGRQQIHMEIATARESNVFNPLRTFGVTQGGGISMRQWGMSYKPVLDNTVADGDVEGLKRKRDELKRKHEEIGEKLNIIEGKLAAQLAALDDEDDTV</sequence>